<evidence type="ECO:0000313" key="5">
    <source>
        <dbReference type="EMBL" id="MCL6285835.1"/>
    </source>
</evidence>
<dbReference type="PANTHER" id="PTHR43537">
    <property type="entry name" value="TRANSCRIPTIONAL REGULATOR, GNTR FAMILY"/>
    <property type="match status" value="1"/>
</dbReference>
<organism evidence="5 6">
    <name type="scientific">Ruegeria spongiae</name>
    <dbReference type="NCBI Taxonomy" id="2942209"/>
    <lineage>
        <taxon>Bacteria</taxon>
        <taxon>Pseudomonadati</taxon>
        <taxon>Pseudomonadota</taxon>
        <taxon>Alphaproteobacteria</taxon>
        <taxon>Rhodobacterales</taxon>
        <taxon>Roseobacteraceae</taxon>
        <taxon>Ruegeria</taxon>
    </lineage>
</organism>
<reference evidence="5" key="1">
    <citation type="submission" date="2022-05" db="EMBL/GenBank/DDBJ databases">
        <authorList>
            <person name="Park J.-S."/>
        </authorList>
    </citation>
    <scope>NUCLEOTIDE SEQUENCE</scope>
    <source>
        <strain evidence="5">2012CJ41-6</strain>
    </source>
</reference>
<evidence type="ECO:0000313" key="6">
    <source>
        <dbReference type="Proteomes" id="UP001203880"/>
    </source>
</evidence>
<keyword evidence="6" id="KW-1185">Reference proteome</keyword>
<dbReference type="PROSITE" id="PS50949">
    <property type="entry name" value="HTH_GNTR"/>
    <property type="match status" value="1"/>
</dbReference>
<evidence type="ECO:0000256" key="1">
    <source>
        <dbReference type="ARBA" id="ARBA00023015"/>
    </source>
</evidence>
<keyword evidence="2" id="KW-0238">DNA-binding</keyword>
<dbReference type="SMART" id="SM00895">
    <property type="entry name" value="FCD"/>
    <property type="match status" value="1"/>
</dbReference>
<sequence length="296" mass="33756">MAKKNSNSDLQVRLARRLLQLIADGEIKFGDHLREIELSERFAVSRTPIRATLTLLEDFGALEKQANKGFFVTVNTGSALKIIEKLPKEDDEKVKERIARDWFNGEVPKAVSEGEIRNRYNLGKMTASRVLVSLADDGIVSRMPGYGWQFEPTLNSAAAHDESYDFRLIVEPASILSPEFRFDQVKASGLRKRHEQVLKGRRQISLAEIIRLDEEFHEFLAQCANNRFLSQTVAHQNRLRRLMEHQSLIDAGRLTESCLEHIEILNHLDAEDREKAAAVMRQHLQKAKESGPAFLK</sequence>
<protein>
    <submittedName>
        <fullName evidence="5">GntR family transcriptional regulator</fullName>
    </submittedName>
</protein>
<proteinExistence type="predicted"/>
<dbReference type="SMART" id="SM00345">
    <property type="entry name" value="HTH_GNTR"/>
    <property type="match status" value="2"/>
</dbReference>
<dbReference type="Gene3D" id="1.10.10.10">
    <property type="entry name" value="Winged helix-like DNA-binding domain superfamily/Winged helix DNA-binding domain"/>
    <property type="match status" value="1"/>
</dbReference>
<evidence type="ECO:0000256" key="2">
    <source>
        <dbReference type="ARBA" id="ARBA00023125"/>
    </source>
</evidence>
<dbReference type="Gene3D" id="1.20.120.530">
    <property type="entry name" value="GntR ligand-binding domain-like"/>
    <property type="match status" value="1"/>
</dbReference>
<evidence type="ECO:0000256" key="3">
    <source>
        <dbReference type="ARBA" id="ARBA00023163"/>
    </source>
</evidence>
<dbReference type="InterPro" id="IPR008920">
    <property type="entry name" value="TF_FadR/GntR_C"/>
</dbReference>
<dbReference type="SUPFAM" id="SSF46785">
    <property type="entry name" value="Winged helix' DNA-binding domain"/>
    <property type="match status" value="1"/>
</dbReference>
<feature type="domain" description="HTH gntR-type" evidence="4">
    <location>
        <begin position="8"/>
        <end position="75"/>
    </location>
</feature>
<accession>A0ABT0Q7I5</accession>
<comment type="caution">
    <text evidence="5">The sequence shown here is derived from an EMBL/GenBank/DDBJ whole genome shotgun (WGS) entry which is preliminary data.</text>
</comment>
<name>A0ABT0Q7I5_9RHOB</name>
<keyword evidence="3" id="KW-0804">Transcription</keyword>
<dbReference type="InterPro" id="IPR036390">
    <property type="entry name" value="WH_DNA-bd_sf"/>
</dbReference>
<dbReference type="EMBL" id="JAMFMB010000039">
    <property type="protein sequence ID" value="MCL6285835.1"/>
    <property type="molecule type" value="Genomic_DNA"/>
</dbReference>
<dbReference type="InterPro" id="IPR000524">
    <property type="entry name" value="Tscrpt_reg_HTH_GntR"/>
</dbReference>
<dbReference type="SUPFAM" id="SSF48008">
    <property type="entry name" value="GntR ligand-binding domain-like"/>
    <property type="match status" value="1"/>
</dbReference>
<evidence type="ECO:0000259" key="4">
    <source>
        <dbReference type="PROSITE" id="PS50949"/>
    </source>
</evidence>
<gene>
    <name evidence="5" type="ORF">M3P21_20135</name>
</gene>
<dbReference type="InterPro" id="IPR036388">
    <property type="entry name" value="WH-like_DNA-bd_sf"/>
</dbReference>
<dbReference type="InterPro" id="IPR011711">
    <property type="entry name" value="GntR_C"/>
</dbReference>
<dbReference type="RefSeq" id="WP_249713027.1">
    <property type="nucleotide sequence ID" value="NZ_JAMFMB010000039.1"/>
</dbReference>
<keyword evidence="1" id="KW-0805">Transcription regulation</keyword>
<dbReference type="Pfam" id="PF07729">
    <property type="entry name" value="FCD"/>
    <property type="match status" value="1"/>
</dbReference>
<dbReference type="PANTHER" id="PTHR43537:SF51">
    <property type="entry name" value="HTH-TYPE TRANSCRIPTIONAL REGULATOR LGOR-RELATED"/>
    <property type="match status" value="1"/>
</dbReference>
<dbReference type="CDD" id="cd07377">
    <property type="entry name" value="WHTH_GntR"/>
    <property type="match status" value="1"/>
</dbReference>
<dbReference type="Proteomes" id="UP001203880">
    <property type="component" value="Unassembled WGS sequence"/>
</dbReference>
<dbReference type="Pfam" id="PF00392">
    <property type="entry name" value="GntR"/>
    <property type="match status" value="1"/>
</dbReference>